<evidence type="ECO:0000313" key="3">
    <source>
        <dbReference type="Proteomes" id="UP000027238"/>
    </source>
</evidence>
<dbReference type="EMBL" id="JMSE01001427">
    <property type="protein sequence ID" value="KDN61269.1"/>
    <property type="molecule type" value="Genomic_DNA"/>
</dbReference>
<gene>
    <name evidence="2" type="ORF">CSUB01_07033</name>
</gene>
<evidence type="ECO:0000256" key="1">
    <source>
        <dbReference type="SAM" id="MobiDB-lite"/>
    </source>
</evidence>
<sequence>MASKRVLPSGLSDTPISPVHKKRRVVKQTNFWDDAADTLYTRGSQSKTFTKADADALSRQLDDFKREYRKDDCRVYTTTSPREVDLRIARSSLHRQHRSIRETLHYFFSRDPSYVFEPPCEVYHTLISHRATLARHQALWHHRRAGRRTLRAARAQSLRTAALATAEDAHDADAEHDPDDPSDPSRHRVAFAGRKRWYRTVKRDMRRRGQWISRAAPGPGVEWEPVDVRGDPGARVSFFEPVAGDWILPAHVKNARDFEVFLNQLGLRFTPVECHPGHRHRSRL</sequence>
<feature type="region of interest" description="Disordered" evidence="1">
    <location>
        <begin position="161"/>
        <end position="188"/>
    </location>
</feature>
<accession>A0A066X0S8</accession>
<protein>
    <submittedName>
        <fullName evidence="2">Uncharacterized protein</fullName>
    </submittedName>
</protein>
<dbReference type="OMA" id="DWILPAH"/>
<name>A0A066X0S8_COLSU</name>
<dbReference type="AlphaFoldDB" id="A0A066X0S8"/>
<comment type="caution">
    <text evidence="2">The sequence shown here is derived from an EMBL/GenBank/DDBJ whole genome shotgun (WGS) entry which is preliminary data.</text>
</comment>
<proteinExistence type="predicted"/>
<evidence type="ECO:0000313" key="2">
    <source>
        <dbReference type="EMBL" id="KDN61269.1"/>
    </source>
</evidence>
<organism evidence="2 3">
    <name type="scientific">Colletotrichum sublineola</name>
    <name type="common">Sorghum anthracnose fungus</name>
    <dbReference type="NCBI Taxonomy" id="1173701"/>
    <lineage>
        <taxon>Eukaryota</taxon>
        <taxon>Fungi</taxon>
        <taxon>Dikarya</taxon>
        <taxon>Ascomycota</taxon>
        <taxon>Pezizomycotina</taxon>
        <taxon>Sordariomycetes</taxon>
        <taxon>Hypocreomycetidae</taxon>
        <taxon>Glomerellales</taxon>
        <taxon>Glomerellaceae</taxon>
        <taxon>Colletotrichum</taxon>
        <taxon>Colletotrichum graminicola species complex</taxon>
    </lineage>
</organism>
<keyword evidence="3" id="KW-1185">Reference proteome</keyword>
<reference evidence="3" key="1">
    <citation type="journal article" date="2014" name="Genome Announc.">
        <title>Draft genome sequence of Colletotrichum sublineola, a destructive pathogen of cultivated sorghum.</title>
        <authorList>
            <person name="Baroncelli R."/>
            <person name="Sanz-Martin J.M."/>
            <person name="Rech G.E."/>
            <person name="Sukno S.A."/>
            <person name="Thon M.R."/>
        </authorList>
    </citation>
    <scope>NUCLEOTIDE SEQUENCE [LARGE SCALE GENOMIC DNA]</scope>
    <source>
        <strain evidence="3">TX430BB</strain>
    </source>
</reference>
<dbReference type="OrthoDB" id="4843340at2759"/>
<dbReference type="Proteomes" id="UP000027238">
    <property type="component" value="Unassembled WGS sequence"/>
</dbReference>
<dbReference type="eggNOG" id="ENOG502T6H9">
    <property type="taxonomic scope" value="Eukaryota"/>
</dbReference>
<dbReference type="HOGENOM" id="CLU_980097_0_0_1"/>